<dbReference type="Pfam" id="PF20431">
    <property type="entry name" value="E_motif"/>
    <property type="match status" value="1"/>
</dbReference>
<evidence type="ECO:0000313" key="1">
    <source>
        <dbReference type="Proteomes" id="UP000189703"/>
    </source>
</evidence>
<dbReference type="PANTHER" id="PTHR47926:SF341">
    <property type="entry name" value="PENTATRICOPEPTIDE REPEAT-CONTAINING PROTEIN"/>
    <property type="match status" value="1"/>
</dbReference>
<gene>
    <name evidence="2" type="primary">LOC104610004</name>
</gene>
<dbReference type="Proteomes" id="UP000189703">
    <property type="component" value="Unplaced"/>
</dbReference>
<dbReference type="KEGG" id="nnu:104610004"/>
<dbReference type="InterPro" id="IPR046848">
    <property type="entry name" value="E_motif"/>
</dbReference>
<dbReference type="OrthoDB" id="185373at2759"/>
<sequence>MRRGSSTTLEGILLQFRLCKSATEISGHHSRYPIPHLFTGISSLSTPIARHPVEEFDTQYDNSIRLHRFSHVLQEGSNARDLRAGMLAHAQLLKLAPNGFLSLWNKVLGLYALCGHTRLLRFLFETMPERNVVSFNTMISSYFGHNRNSVRALQVFSKMQEEDVKPDRITLSALIRASVLLNTSHLIELFHAQVIQYGLSSNEFVGSALVDGYAKKRRLECALRAFDEIAELDLVSWNIMIDACTCNDSKDHALRIFSRMRKEGARFDGFTLTSITKTCSEPRDLELGLQLHGCIVKAGLTSETPIANALITMYAKCEEGMVSATQVFQRMFTPNIISWTAMIAGLMQKGQNEEAVRFYRRMLRVGVKENEFSFASILPVYSNLASLEQGRQVHARVIKSWVGLDLLVQNGLVDMYSKCGSLADAQLVFMTMENRDLISWTVMITGFGQHGRGREALNFFEAMTNEGLKPDAVTFLGCLSACSHSGLVDEGLQVFRSMIDVYGVKPKREHYACIVDMFGRSGRLKDAERFIEDTGIKSDALAWEALLGACRIHGEMALGKRSAERIMELEPEKHGPYMLLSNMYADRGLWDDKGKLRERFCASGLKKETGHSWVALQGTL</sequence>
<dbReference type="NCBIfam" id="TIGR00756">
    <property type="entry name" value="PPR"/>
    <property type="match status" value="4"/>
</dbReference>
<proteinExistence type="predicted"/>
<dbReference type="GeneID" id="104610004"/>
<dbReference type="FunFam" id="1.25.40.10:FF:001093">
    <property type="entry name" value="Pentatricopeptide repeat-containing protein At2g34400"/>
    <property type="match status" value="1"/>
</dbReference>
<name>A0A1U8BEF4_NELNU</name>
<accession>A0A1U8BEF4</accession>
<keyword evidence="1" id="KW-1185">Reference proteome</keyword>
<dbReference type="InterPro" id="IPR002885">
    <property type="entry name" value="PPR_rpt"/>
</dbReference>
<dbReference type="Pfam" id="PF01535">
    <property type="entry name" value="PPR"/>
    <property type="match status" value="2"/>
</dbReference>
<dbReference type="PROSITE" id="PS51375">
    <property type="entry name" value="PPR"/>
    <property type="match status" value="4"/>
</dbReference>
<evidence type="ECO:0000313" key="2">
    <source>
        <dbReference type="RefSeq" id="XP_010274757.1"/>
    </source>
</evidence>
<dbReference type="FunFam" id="1.25.40.10:FF:000396">
    <property type="entry name" value="Pentatricopeptide repeat-containing protein At2g36730"/>
    <property type="match status" value="1"/>
</dbReference>
<dbReference type="InterPro" id="IPR011990">
    <property type="entry name" value="TPR-like_helical_dom_sf"/>
</dbReference>
<dbReference type="Pfam" id="PF13041">
    <property type="entry name" value="PPR_2"/>
    <property type="match status" value="3"/>
</dbReference>
<dbReference type="AlphaFoldDB" id="A0A1U8BEF4"/>
<dbReference type="OMA" id="GLWEDKG"/>
<dbReference type="GO" id="GO:0003723">
    <property type="term" value="F:RNA binding"/>
    <property type="evidence" value="ECO:0007669"/>
    <property type="project" value="InterPro"/>
</dbReference>
<dbReference type="eggNOG" id="KOG4197">
    <property type="taxonomic scope" value="Eukaryota"/>
</dbReference>
<dbReference type="PANTHER" id="PTHR47926">
    <property type="entry name" value="PENTATRICOPEPTIDE REPEAT-CONTAINING PROTEIN"/>
    <property type="match status" value="1"/>
</dbReference>
<dbReference type="InterPro" id="IPR046960">
    <property type="entry name" value="PPR_At4g14850-like_plant"/>
</dbReference>
<dbReference type="Gene3D" id="1.25.40.10">
    <property type="entry name" value="Tetratricopeptide repeat domain"/>
    <property type="match status" value="4"/>
</dbReference>
<dbReference type="RefSeq" id="XP_010274757.1">
    <property type="nucleotide sequence ID" value="XM_010276455.1"/>
</dbReference>
<protein>
    <submittedName>
        <fullName evidence="2">Pentatricopeptide repeat-containing protein At3g15130</fullName>
    </submittedName>
</protein>
<organism evidence="1 2">
    <name type="scientific">Nelumbo nucifera</name>
    <name type="common">Sacred lotus</name>
    <dbReference type="NCBI Taxonomy" id="4432"/>
    <lineage>
        <taxon>Eukaryota</taxon>
        <taxon>Viridiplantae</taxon>
        <taxon>Streptophyta</taxon>
        <taxon>Embryophyta</taxon>
        <taxon>Tracheophyta</taxon>
        <taxon>Spermatophyta</taxon>
        <taxon>Magnoliopsida</taxon>
        <taxon>Proteales</taxon>
        <taxon>Nelumbonaceae</taxon>
        <taxon>Nelumbo</taxon>
    </lineage>
</organism>
<dbReference type="GO" id="GO:0009451">
    <property type="term" value="P:RNA modification"/>
    <property type="evidence" value="ECO:0007669"/>
    <property type="project" value="InterPro"/>
</dbReference>
<reference evidence="2" key="1">
    <citation type="submission" date="2025-08" db="UniProtKB">
        <authorList>
            <consortium name="RefSeq"/>
        </authorList>
    </citation>
    <scope>IDENTIFICATION</scope>
</reference>
<dbReference type="FunFam" id="1.25.40.10:FF:000351">
    <property type="entry name" value="Pentatricopeptide repeat-containing protein"/>
    <property type="match status" value="1"/>
</dbReference>